<feature type="transmembrane region" description="Helical" evidence="5">
    <location>
        <begin position="105"/>
        <end position="126"/>
    </location>
</feature>
<dbReference type="Gene3D" id="3.30.750.24">
    <property type="entry name" value="STAS domain"/>
    <property type="match status" value="1"/>
</dbReference>
<dbReference type="EMBL" id="ADKM02000123">
    <property type="protein sequence ID" value="EGC01623.1"/>
    <property type="molecule type" value="Genomic_DNA"/>
</dbReference>
<evidence type="ECO:0000256" key="1">
    <source>
        <dbReference type="ARBA" id="ARBA00004141"/>
    </source>
</evidence>
<dbReference type="InterPro" id="IPR002645">
    <property type="entry name" value="STAS_dom"/>
</dbReference>
<dbReference type="InterPro" id="IPR001902">
    <property type="entry name" value="SLC26A/SulP_fam"/>
</dbReference>
<comment type="subcellular location">
    <subcellularLocation>
        <location evidence="1">Membrane</location>
        <topology evidence="1">Multi-pass membrane protein</topology>
    </subcellularLocation>
</comment>
<gene>
    <name evidence="7" type="primary">sulP</name>
    <name evidence="7" type="ORF">CUS_6388</name>
</gene>
<keyword evidence="3 5" id="KW-1133">Transmembrane helix</keyword>
<feature type="domain" description="STAS" evidence="6">
    <location>
        <begin position="453"/>
        <end position="550"/>
    </location>
</feature>
<feature type="transmembrane region" description="Helical" evidence="5">
    <location>
        <begin position="327"/>
        <end position="345"/>
    </location>
</feature>
<protein>
    <submittedName>
        <fullName evidence="7">Sulfate permease</fullName>
    </submittedName>
</protein>
<dbReference type="CDD" id="cd07042">
    <property type="entry name" value="STAS_SulP_like_sulfate_transporter"/>
    <property type="match status" value="1"/>
</dbReference>
<dbReference type="InterPro" id="IPR011547">
    <property type="entry name" value="SLC26A/SulP_dom"/>
</dbReference>
<dbReference type="GO" id="GO:0055085">
    <property type="term" value="P:transmembrane transport"/>
    <property type="evidence" value="ECO:0007669"/>
    <property type="project" value="InterPro"/>
</dbReference>
<evidence type="ECO:0000259" key="6">
    <source>
        <dbReference type="PROSITE" id="PS50801"/>
    </source>
</evidence>
<feature type="transmembrane region" description="Helical" evidence="5">
    <location>
        <begin position="206"/>
        <end position="223"/>
    </location>
</feature>
<feature type="transmembrane region" description="Helical" evidence="5">
    <location>
        <begin position="180"/>
        <end position="199"/>
    </location>
</feature>
<keyword evidence="8" id="KW-1185">Reference proteome</keyword>
<dbReference type="eggNOG" id="COG0659">
    <property type="taxonomic scope" value="Bacteria"/>
</dbReference>
<dbReference type="PANTHER" id="PTHR11814">
    <property type="entry name" value="SULFATE TRANSPORTER"/>
    <property type="match status" value="1"/>
</dbReference>
<evidence type="ECO:0000256" key="4">
    <source>
        <dbReference type="ARBA" id="ARBA00023136"/>
    </source>
</evidence>
<dbReference type="Pfam" id="PF01740">
    <property type="entry name" value="STAS"/>
    <property type="match status" value="1"/>
</dbReference>
<feature type="transmembrane region" description="Helical" evidence="5">
    <location>
        <begin position="138"/>
        <end position="160"/>
    </location>
</feature>
<feature type="transmembrane region" description="Helical" evidence="5">
    <location>
        <begin position="357"/>
        <end position="374"/>
    </location>
</feature>
<dbReference type="SUPFAM" id="SSF52091">
    <property type="entry name" value="SpoIIaa-like"/>
    <property type="match status" value="1"/>
</dbReference>
<proteinExistence type="predicted"/>
<keyword evidence="2 5" id="KW-0812">Transmembrane</keyword>
<dbReference type="Proteomes" id="UP000004259">
    <property type="component" value="Unassembled WGS sequence"/>
</dbReference>
<dbReference type="AlphaFoldDB" id="E9SGG9"/>
<evidence type="ECO:0000256" key="2">
    <source>
        <dbReference type="ARBA" id="ARBA00022692"/>
    </source>
</evidence>
<dbReference type="OrthoDB" id="9771198at2"/>
<feature type="transmembrane region" description="Helical" evidence="5">
    <location>
        <begin position="386"/>
        <end position="410"/>
    </location>
</feature>
<evidence type="ECO:0000313" key="7">
    <source>
        <dbReference type="EMBL" id="EGC01623.1"/>
    </source>
</evidence>
<dbReference type="RefSeq" id="WP_002852378.1">
    <property type="nucleotide sequence ID" value="NZ_ADKM02000123.1"/>
</dbReference>
<feature type="transmembrane region" description="Helical" evidence="5">
    <location>
        <begin position="60"/>
        <end position="77"/>
    </location>
</feature>
<name>E9SGG9_RUMAL</name>
<dbReference type="Pfam" id="PF00916">
    <property type="entry name" value="Sulfate_transp"/>
    <property type="match status" value="1"/>
</dbReference>
<evidence type="ECO:0000313" key="8">
    <source>
        <dbReference type="Proteomes" id="UP000004259"/>
    </source>
</evidence>
<reference evidence="7 8" key="1">
    <citation type="submission" date="2011-02" db="EMBL/GenBank/DDBJ databases">
        <authorList>
            <person name="Nelson K.E."/>
            <person name="Sutton G."/>
            <person name="Torralba M."/>
            <person name="Durkin S."/>
            <person name="Harkins D."/>
            <person name="Montgomery R."/>
            <person name="Ziemer C."/>
            <person name="Klaassens E."/>
            <person name="Ocuiv P."/>
            <person name="Morrison M."/>
        </authorList>
    </citation>
    <scope>NUCLEOTIDE SEQUENCE [LARGE SCALE GENOMIC DNA]</scope>
    <source>
        <strain evidence="7 8">8</strain>
    </source>
</reference>
<comment type="caution">
    <text evidence="7">The sequence shown here is derived from an EMBL/GenBank/DDBJ whole genome shotgun (WGS) entry which is preliminary data.</text>
</comment>
<dbReference type="STRING" id="246199.CUS_6388"/>
<feature type="transmembrane region" description="Helical" evidence="5">
    <location>
        <begin position="292"/>
        <end position="315"/>
    </location>
</feature>
<keyword evidence="4 5" id="KW-0472">Membrane</keyword>
<dbReference type="PROSITE" id="PS50801">
    <property type="entry name" value="STAS"/>
    <property type="match status" value="1"/>
</dbReference>
<sequence>MSSQAQKPTEQKLKPKLFSVMKNYSKAQFFKDVTAGIIVAIIALPLSIALALASGVGPEQGLYTAIVAGFIVSLLGGSRVQIAGPTAAFATIVAGIVATQGMEGLVISTIMAGAIMVVMGLCRFGALIKYIPGTITSGFTFGIAVTILIGQIKDFFGLTFKNSPVETVDKVKEIVLCFGTLNPQALLVGAVSLAILIFWPKKLEKIPASLIAVVVGSVMVGVLDMKVNTIGKLYQVSKDLPPFTVPHFTFAKVRALLPNAFTIAILAAVESLLSCVVSDGMIGSKHRSNMELVAQGAANIGSALFGGIPATGAIARTAANVKNGGRTPISGMVHSVVVLIILCLLMDKASLIPMPTIAAILFVVAYNMCGWRNIRNTIKTAPKSDIAVLFVTLIFTVVFDLVVAIGVGMVMASLLFMKRMADVTEAHAWIDIDDEDTDHDNILLKKIPKNTRVFEINGPMFFAASDKYSYMLSDENIDVLCIRMRNVPAIDAAGVEALMGIVKRCEKNDVKVIFSHVNEQPMHAMEKAGFIEHVGKENFCDHIDTALLRAEEIENAVSAAR</sequence>
<accession>E9SGG9</accession>
<dbReference type="InterPro" id="IPR036513">
    <property type="entry name" value="STAS_dom_sf"/>
</dbReference>
<dbReference type="GO" id="GO:0016020">
    <property type="term" value="C:membrane"/>
    <property type="evidence" value="ECO:0007669"/>
    <property type="project" value="UniProtKB-SubCell"/>
</dbReference>
<evidence type="ECO:0000256" key="3">
    <source>
        <dbReference type="ARBA" id="ARBA00022989"/>
    </source>
</evidence>
<feature type="transmembrane region" description="Helical" evidence="5">
    <location>
        <begin position="33"/>
        <end position="54"/>
    </location>
</feature>
<evidence type="ECO:0000256" key="5">
    <source>
        <dbReference type="SAM" id="Phobius"/>
    </source>
</evidence>
<feature type="transmembrane region" description="Helical" evidence="5">
    <location>
        <begin position="260"/>
        <end position="280"/>
    </location>
</feature>
<organism evidence="7 8">
    <name type="scientific">Ruminococcus albus 8</name>
    <dbReference type="NCBI Taxonomy" id="246199"/>
    <lineage>
        <taxon>Bacteria</taxon>
        <taxon>Bacillati</taxon>
        <taxon>Bacillota</taxon>
        <taxon>Clostridia</taxon>
        <taxon>Eubacteriales</taxon>
        <taxon>Oscillospiraceae</taxon>
        <taxon>Ruminococcus</taxon>
    </lineage>
</organism>